<dbReference type="InterPro" id="IPR028260">
    <property type="entry name" value="FAM177"/>
</dbReference>
<feature type="region of interest" description="Disordered" evidence="1">
    <location>
        <begin position="170"/>
        <end position="198"/>
    </location>
</feature>
<evidence type="ECO:0000313" key="2">
    <source>
        <dbReference type="EMBL" id="KAH0518228.1"/>
    </source>
</evidence>
<protein>
    <submittedName>
        <fullName evidence="2">Protein FAM177A1</fullName>
    </submittedName>
</protein>
<dbReference type="EMBL" id="JAATJU010012499">
    <property type="protein sequence ID" value="KAH0518228.1"/>
    <property type="molecule type" value="Genomic_DNA"/>
</dbReference>
<gene>
    <name evidence="2" type="ORF">LTLLF_117745</name>
</gene>
<sequence>MDREPGRAAAGETEAAAAAAFGDATRQMSSERGFENVELGVIGKKKRVPRRVIHFVSGETMEEYSTDEDEVDGLEKKDVLPTVDPVFVGLDFCLCGLKIVAMEDFANPTFLLQTKLPWGPYLWFHMLRAATSTLSVCDFLGEKIASVLGISTPKYQYAIDEYYRMKKEEEEEEEENRMSEEAERQFQQNKMQANSIVQTDQPETVVSTSFVNVNFEMEEDCEVIAERKQQPASVPP</sequence>
<feature type="compositionally biased region" description="Polar residues" evidence="1">
    <location>
        <begin position="185"/>
        <end position="198"/>
    </location>
</feature>
<name>A0A8J6L3G2_MICOH</name>
<reference evidence="2" key="1">
    <citation type="submission" date="2020-03" db="EMBL/GenBank/DDBJ databases">
        <title>Studies in the Genomics of Life Span.</title>
        <authorList>
            <person name="Glass D."/>
        </authorList>
    </citation>
    <scope>NUCLEOTIDE SEQUENCE</scope>
    <source>
        <strain evidence="2">LTLLF</strain>
        <tissue evidence="2">Muscle</tissue>
    </source>
</reference>
<dbReference type="Proteomes" id="UP000710432">
    <property type="component" value="Unassembled WGS sequence"/>
</dbReference>
<dbReference type="PANTHER" id="PTHR31206:SF5">
    <property type="entry name" value="PROTEIN FAM177A1"/>
    <property type="match status" value="1"/>
</dbReference>
<dbReference type="PANTHER" id="PTHR31206">
    <property type="entry name" value="LP10445P"/>
    <property type="match status" value="1"/>
</dbReference>
<proteinExistence type="predicted"/>
<dbReference type="AlphaFoldDB" id="A0A8J6L3G2"/>
<accession>A0A8J6L3G2</accession>
<dbReference type="Pfam" id="PF14774">
    <property type="entry name" value="FAM177"/>
    <property type="match status" value="2"/>
</dbReference>
<organism evidence="2 3">
    <name type="scientific">Microtus ochrogaster</name>
    <name type="common">Prairie vole</name>
    <dbReference type="NCBI Taxonomy" id="79684"/>
    <lineage>
        <taxon>Eukaryota</taxon>
        <taxon>Metazoa</taxon>
        <taxon>Chordata</taxon>
        <taxon>Craniata</taxon>
        <taxon>Vertebrata</taxon>
        <taxon>Euteleostomi</taxon>
        <taxon>Mammalia</taxon>
        <taxon>Eutheria</taxon>
        <taxon>Euarchontoglires</taxon>
        <taxon>Glires</taxon>
        <taxon>Rodentia</taxon>
        <taxon>Myomorpha</taxon>
        <taxon>Muroidea</taxon>
        <taxon>Cricetidae</taxon>
        <taxon>Arvicolinae</taxon>
        <taxon>Microtus</taxon>
    </lineage>
</organism>
<evidence type="ECO:0000313" key="3">
    <source>
        <dbReference type="Proteomes" id="UP000710432"/>
    </source>
</evidence>
<evidence type="ECO:0000256" key="1">
    <source>
        <dbReference type="SAM" id="MobiDB-lite"/>
    </source>
</evidence>
<comment type="caution">
    <text evidence="2">The sequence shown here is derived from an EMBL/GenBank/DDBJ whole genome shotgun (WGS) entry which is preliminary data.</text>
</comment>